<sequence length="123" mass="11954">MNAIKTLKLTGGALIVVASINAWSQTSESAATPGQSGATSSSPAPSKSSVRKANRALSKKVLLALTKGGVDTSGINAIAKGGAVTLAGHVSNPADIDKAGSIAKGVAGVTSLKNALTISEGGQ</sequence>
<reference evidence="4 5" key="1">
    <citation type="submission" date="2014-03" db="EMBL/GenBank/DDBJ databases">
        <title>Draft Genome Sequences of Four Burkholderia Strains.</title>
        <authorList>
            <person name="Liu X.Y."/>
            <person name="Li C.X."/>
            <person name="Xu J.H."/>
        </authorList>
    </citation>
    <scope>NUCLEOTIDE SEQUENCE [LARGE SCALE GENOMIC DNA]</scope>
    <source>
        <strain evidence="4 5">DSM 50014</strain>
    </source>
</reference>
<dbReference type="Gene3D" id="3.30.1340.30">
    <property type="match status" value="1"/>
</dbReference>
<proteinExistence type="predicted"/>
<evidence type="ECO:0000256" key="2">
    <source>
        <dbReference type="SAM" id="SignalP"/>
    </source>
</evidence>
<dbReference type="EMBL" id="JFHC01000006">
    <property type="protein sequence ID" value="KDR43725.1"/>
    <property type="molecule type" value="Genomic_DNA"/>
</dbReference>
<comment type="caution">
    <text evidence="4">The sequence shown here is derived from an EMBL/GenBank/DDBJ whole genome shotgun (WGS) entry which is preliminary data.</text>
</comment>
<evidence type="ECO:0000256" key="1">
    <source>
        <dbReference type="SAM" id="MobiDB-lite"/>
    </source>
</evidence>
<dbReference type="AlphaFoldDB" id="A0A069PT19"/>
<keyword evidence="2" id="KW-0732">Signal</keyword>
<feature type="compositionally biased region" description="Low complexity" evidence="1">
    <location>
        <begin position="29"/>
        <end position="48"/>
    </location>
</feature>
<evidence type="ECO:0000259" key="3">
    <source>
        <dbReference type="PROSITE" id="PS50914"/>
    </source>
</evidence>
<keyword evidence="5" id="KW-1185">Reference proteome</keyword>
<dbReference type="RefSeq" id="WP_035930800.1">
    <property type="nucleotide sequence ID" value="NZ_CADFFX010000001.1"/>
</dbReference>
<dbReference type="Pfam" id="PF04972">
    <property type="entry name" value="BON"/>
    <property type="match status" value="1"/>
</dbReference>
<accession>A0A069PT19</accession>
<feature type="region of interest" description="Disordered" evidence="1">
    <location>
        <begin position="27"/>
        <end position="53"/>
    </location>
</feature>
<dbReference type="Proteomes" id="UP000027466">
    <property type="component" value="Unassembled WGS sequence"/>
</dbReference>
<feature type="chain" id="PRO_5007372422" description="BON domain-containing protein" evidence="2">
    <location>
        <begin position="25"/>
        <end position="123"/>
    </location>
</feature>
<evidence type="ECO:0000313" key="5">
    <source>
        <dbReference type="Proteomes" id="UP000027466"/>
    </source>
</evidence>
<dbReference type="InterPro" id="IPR007055">
    <property type="entry name" value="BON_dom"/>
</dbReference>
<protein>
    <recommendedName>
        <fullName evidence="3">BON domain-containing protein</fullName>
    </recommendedName>
</protein>
<dbReference type="STRING" id="60547.GCA_000751215_02480"/>
<dbReference type="PROSITE" id="PS50914">
    <property type="entry name" value="BON"/>
    <property type="match status" value="1"/>
</dbReference>
<evidence type="ECO:0000313" key="4">
    <source>
        <dbReference type="EMBL" id="KDR43725.1"/>
    </source>
</evidence>
<feature type="domain" description="BON" evidence="3">
    <location>
        <begin position="52"/>
        <end position="120"/>
    </location>
</feature>
<gene>
    <name evidence="4" type="ORF">BG61_33055</name>
</gene>
<feature type="signal peptide" evidence="2">
    <location>
        <begin position="1"/>
        <end position="24"/>
    </location>
</feature>
<organism evidence="4 5">
    <name type="scientific">Caballeronia glathei</name>
    <dbReference type="NCBI Taxonomy" id="60547"/>
    <lineage>
        <taxon>Bacteria</taxon>
        <taxon>Pseudomonadati</taxon>
        <taxon>Pseudomonadota</taxon>
        <taxon>Betaproteobacteria</taxon>
        <taxon>Burkholderiales</taxon>
        <taxon>Burkholderiaceae</taxon>
        <taxon>Caballeronia</taxon>
    </lineage>
</organism>
<name>A0A069PT19_9BURK</name>